<sequence>MTSAVLDVPRPAARRPAPAVARPPRLPVTVAAAGLLAVVQALGLLALGLAGLDGVFGTGVRPSGALVAGSLLLLAGWVVLAAGGGASLVDGAGRGLLVGVSCAEIVLLVVLGTAGLLGAEPTVAGGLPLPGLALVALGVPTGKLLLATSPSAAAWVATGGRPRPARRAVPAVEHRDLRLVTVACIGLALTAVALLGTPAAEAPAPSTAAVVDAP</sequence>
<protein>
    <submittedName>
        <fullName evidence="2">Uncharacterized protein</fullName>
    </submittedName>
</protein>
<reference evidence="2 3" key="1">
    <citation type="submission" date="2019-07" db="EMBL/GenBank/DDBJ databases">
        <title>R&amp;d 2014.</title>
        <authorList>
            <person name="Klenk H.-P."/>
        </authorList>
    </citation>
    <scope>NUCLEOTIDE SEQUENCE [LARGE SCALE GENOMIC DNA]</scope>
    <source>
        <strain evidence="2 3">DSM 45764</strain>
    </source>
</reference>
<feature type="transmembrane region" description="Helical" evidence="1">
    <location>
        <begin position="30"/>
        <end position="52"/>
    </location>
</feature>
<gene>
    <name evidence="2" type="ORF">JD78_00016</name>
</gene>
<keyword evidence="3" id="KW-1185">Reference proteome</keyword>
<feature type="transmembrane region" description="Helical" evidence="1">
    <location>
        <begin position="131"/>
        <end position="156"/>
    </location>
</feature>
<dbReference type="RefSeq" id="WP_153358109.1">
    <property type="nucleotide sequence ID" value="NZ_JABGDC010000002.1"/>
</dbReference>
<name>A0A562IKP8_9ACTN</name>
<keyword evidence="1" id="KW-1133">Transmembrane helix</keyword>
<accession>A0A562IKP8</accession>
<comment type="caution">
    <text evidence="2">The sequence shown here is derived from an EMBL/GenBank/DDBJ whole genome shotgun (WGS) entry which is preliminary data.</text>
</comment>
<proteinExistence type="predicted"/>
<feature type="transmembrane region" description="Helical" evidence="1">
    <location>
        <begin position="64"/>
        <end position="89"/>
    </location>
</feature>
<feature type="transmembrane region" description="Helical" evidence="1">
    <location>
        <begin position="96"/>
        <end position="119"/>
    </location>
</feature>
<evidence type="ECO:0000313" key="2">
    <source>
        <dbReference type="EMBL" id="TWH71520.1"/>
    </source>
</evidence>
<dbReference type="AlphaFoldDB" id="A0A562IKP8"/>
<keyword evidence="1" id="KW-0472">Membrane</keyword>
<evidence type="ECO:0000313" key="3">
    <source>
        <dbReference type="Proteomes" id="UP000321490"/>
    </source>
</evidence>
<dbReference type="Proteomes" id="UP000321490">
    <property type="component" value="Unassembled WGS sequence"/>
</dbReference>
<dbReference type="EMBL" id="VLKF01000001">
    <property type="protein sequence ID" value="TWH71520.1"/>
    <property type="molecule type" value="Genomic_DNA"/>
</dbReference>
<feature type="transmembrane region" description="Helical" evidence="1">
    <location>
        <begin position="177"/>
        <end position="196"/>
    </location>
</feature>
<organism evidence="2 3">
    <name type="scientific">Modestobacter roseus</name>
    <dbReference type="NCBI Taxonomy" id="1181884"/>
    <lineage>
        <taxon>Bacteria</taxon>
        <taxon>Bacillati</taxon>
        <taxon>Actinomycetota</taxon>
        <taxon>Actinomycetes</taxon>
        <taxon>Geodermatophilales</taxon>
        <taxon>Geodermatophilaceae</taxon>
        <taxon>Modestobacter</taxon>
    </lineage>
</organism>
<keyword evidence="1" id="KW-0812">Transmembrane</keyword>
<evidence type="ECO:0000256" key="1">
    <source>
        <dbReference type="SAM" id="Phobius"/>
    </source>
</evidence>